<dbReference type="EC" id="2.3.1.-" evidence="4"/>
<dbReference type="Pfam" id="PF00198">
    <property type="entry name" value="2-oxoacid_dh"/>
    <property type="match status" value="1"/>
</dbReference>
<dbReference type="SUPFAM" id="SSF51230">
    <property type="entry name" value="Single hybrid motif"/>
    <property type="match status" value="1"/>
</dbReference>
<gene>
    <name evidence="8" type="ORF">ADN01_16905</name>
    <name evidence="7" type="ORF">LSAC_02900</name>
</gene>
<dbReference type="PROSITE" id="PS50968">
    <property type="entry name" value="BIOTINYL_LIPOYL"/>
    <property type="match status" value="1"/>
</dbReference>
<comment type="similarity">
    <text evidence="2 4">Belongs to the 2-oxoacid dehydrogenase family.</text>
</comment>
<keyword evidence="4 7" id="KW-0808">Transferase</keyword>
<evidence type="ECO:0000313" key="8">
    <source>
        <dbReference type="EMBL" id="KPL76228.1"/>
    </source>
</evidence>
<dbReference type="PROSITE" id="PS00189">
    <property type="entry name" value="LIPOYL"/>
    <property type="match status" value="1"/>
</dbReference>
<dbReference type="GO" id="GO:0006086">
    <property type="term" value="P:pyruvate decarboxylation to acetyl-CoA"/>
    <property type="evidence" value="ECO:0007669"/>
    <property type="project" value="InterPro"/>
</dbReference>
<dbReference type="EMBL" id="LGCM01000064">
    <property type="protein sequence ID" value="KPL76228.1"/>
    <property type="molecule type" value="Genomic_DNA"/>
</dbReference>
<evidence type="ECO:0000256" key="3">
    <source>
        <dbReference type="ARBA" id="ARBA00022823"/>
    </source>
</evidence>
<evidence type="ECO:0000259" key="6">
    <source>
        <dbReference type="PROSITE" id="PS51826"/>
    </source>
</evidence>
<reference evidence="7" key="1">
    <citation type="journal article" date="2015" name="Genome Announc.">
        <title>Draft Genome Sequences of Anaerolinea thermolimosa IMO-1, Bellilinea caldifistulae GOMI-1, Leptolinea tardivitalis YMTK-2, Levilinea saccharolytica KIBI-1, Longilinea arvoryzae KOME-1, Previously Described as Members of the Class Anaerolineae (Chloroflexi).</title>
        <authorList>
            <person name="Matsuura N."/>
            <person name="Tourlousse M.D."/>
            <person name="Ohashi A."/>
            <person name="Hugenholtz P."/>
            <person name="Sekiguchi Y."/>
        </authorList>
    </citation>
    <scope>NUCLEOTIDE SEQUENCE</scope>
    <source>
        <strain evidence="7">KIBI-1</strain>
    </source>
</reference>
<dbReference type="InterPro" id="IPR036625">
    <property type="entry name" value="E3-bd_dom_sf"/>
</dbReference>
<evidence type="ECO:0000313" key="9">
    <source>
        <dbReference type="Proteomes" id="UP000050501"/>
    </source>
</evidence>
<dbReference type="CDD" id="cd06849">
    <property type="entry name" value="lipoyl_domain"/>
    <property type="match status" value="1"/>
</dbReference>
<feature type="domain" description="Lipoyl-binding" evidence="5">
    <location>
        <begin position="2"/>
        <end position="77"/>
    </location>
</feature>
<evidence type="ECO:0000256" key="1">
    <source>
        <dbReference type="ARBA" id="ARBA00001938"/>
    </source>
</evidence>
<organism evidence="7">
    <name type="scientific">Levilinea saccharolytica</name>
    <dbReference type="NCBI Taxonomy" id="229921"/>
    <lineage>
        <taxon>Bacteria</taxon>
        <taxon>Bacillati</taxon>
        <taxon>Chloroflexota</taxon>
        <taxon>Anaerolineae</taxon>
        <taxon>Anaerolineales</taxon>
        <taxon>Anaerolineaceae</taxon>
        <taxon>Levilinea</taxon>
    </lineage>
</organism>
<dbReference type="STRING" id="229921.ADN01_16905"/>
<dbReference type="PANTHER" id="PTHR23151">
    <property type="entry name" value="DIHYDROLIPOAMIDE ACETYL/SUCCINYL-TRANSFERASE-RELATED"/>
    <property type="match status" value="1"/>
</dbReference>
<keyword evidence="9" id="KW-1185">Reference proteome</keyword>
<dbReference type="Gene3D" id="4.10.320.10">
    <property type="entry name" value="E3-binding domain"/>
    <property type="match status" value="1"/>
</dbReference>
<dbReference type="InterPro" id="IPR004167">
    <property type="entry name" value="PSBD"/>
</dbReference>
<reference evidence="8 9" key="2">
    <citation type="submission" date="2015-07" db="EMBL/GenBank/DDBJ databases">
        <title>Genome sequence of Levilinea saccharolytica DSM 16555.</title>
        <authorList>
            <person name="Hemp J."/>
            <person name="Ward L.M."/>
            <person name="Pace L.A."/>
            <person name="Fischer W.W."/>
        </authorList>
    </citation>
    <scope>NUCLEOTIDE SEQUENCE [LARGE SCALE GENOMIC DNA]</scope>
    <source>
        <strain evidence="8 9">KIBI-1</strain>
    </source>
</reference>
<dbReference type="InterPro" id="IPR023213">
    <property type="entry name" value="CAT-like_dom_sf"/>
</dbReference>
<dbReference type="EMBL" id="DF967975">
    <property type="protein sequence ID" value="GAP19002.1"/>
    <property type="molecule type" value="Genomic_DNA"/>
</dbReference>
<evidence type="ECO:0000259" key="5">
    <source>
        <dbReference type="PROSITE" id="PS50968"/>
    </source>
</evidence>
<comment type="cofactor">
    <cofactor evidence="1 4">
        <name>(R)-lipoate</name>
        <dbReference type="ChEBI" id="CHEBI:83088"/>
    </cofactor>
</comment>
<dbReference type="PROSITE" id="PS51826">
    <property type="entry name" value="PSBD"/>
    <property type="match status" value="1"/>
</dbReference>
<dbReference type="PANTHER" id="PTHR23151:SF90">
    <property type="entry name" value="DIHYDROLIPOYLLYSINE-RESIDUE ACETYLTRANSFERASE COMPONENT OF PYRUVATE DEHYDROGENASE COMPLEX, MITOCHONDRIAL-RELATED"/>
    <property type="match status" value="1"/>
</dbReference>
<dbReference type="SUPFAM" id="SSF47005">
    <property type="entry name" value="Peripheral subunit-binding domain of 2-oxo acid dehydrogenase complex"/>
    <property type="match status" value="1"/>
</dbReference>
<dbReference type="OrthoDB" id="9805770at2"/>
<feature type="domain" description="Peripheral subunit-binding (PSBD)" evidence="6">
    <location>
        <begin position="126"/>
        <end position="163"/>
    </location>
</feature>
<dbReference type="Proteomes" id="UP000050501">
    <property type="component" value="Unassembled WGS sequence"/>
</dbReference>
<evidence type="ECO:0000256" key="4">
    <source>
        <dbReference type="RuleBase" id="RU003423"/>
    </source>
</evidence>
<protein>
    <recommendedName>
        <fullName evidence="4">Dihydrolipoamide acetyltransferase component of pyruvate dehydrogenase complex</fullName>
        <ecNumber evidence="4">2.3.1.-</ecNumber>
    </recommendedName>
</protein>
<dbReference type="Gene3D" id="3.30.559.10">
    <property type="entry name" value="Chloramphenicol acetyltransferase-like domain"/>
    <property type="match status" value="1"/>
</dbReference>
<keyword evidence="3 4" id="KW-0450">Lipoyl</keyword>
<dbReference type="InterPro" id="IPR045257">
    <property type="entry name" value="E2/Pdx1"/>
</dbReference>
<dbReference type="InterPro" id="IPR003016">
    <property type="entry name" value="2-oxoA_DH_lipoyl-BS"/>
</dbReference>
<dbReference type="Pfam" id="PF00364">
    <property type="entry name" value="Biotin_lipoyl"/>
    <property type="match status" value="1"/>
</dbReference>
<keyword evidence="7" id="KW-0670">Pyruvate</keyword>
<dbReference type="PATRIC" id="fig|229921.5.peg.1782"/>
<accession>A0A0M8JPQ0</accession>
<evidence type="ECO:0000313" key="7">
    <source>
        <dbReference type="EMBL" id="GAP19002.1"/>
    </source>
</evidence>
<dbReference type="GO" id="GO:0045254">
    <property type="term" value="C:pyruvate dehydrogenase complex"/>
    <property type="evidence" value="ECO:0007669"/>
    <property type="project" value="InterPro"/>
</dbReference>
<dbReference type="InterPro" id="IPR011053">
    <property type="entry name" value="Single_hybrid_motif"/>
</dbReference>
<evidence type="ECO:0000256" key="2">
    <source>
        <dbReference type="ARBA" id="ARBA00007317"/>
    </source>
</evidence>
<dbReference type="SUPFAM" id="SSF52777">
    <property type="entry name" value="CoA-dependent acyltransferases"/>
    <property type="match status" value="1"/>
</dbReference>
<dbReference type="InterPro" id="IPR001078">
    <property type="entry name" value="2-oxoacid_DH_actylTfrase"/>
</dbReference>
<sequence>MAEIVSMPKLGFDMAEGTLVRWVKNEGDTIAKGDVLAEIETDKATVEVESSFSGVVARHLVEAGAIVPVGTPIAVIGAEGEEVKDVPGLSGTPEKAVAPAAAAPAPAAPAASQPAAAAPVSSGPVVASPLARRIAADNGLDLAAVRGTGPGGRIVKRDVEAALKAGPAAVSALAAPAATIPAAVPAAAARADEVVGLDRLRVAIGRRMTESKQQLPHFYVTHEYDMEALLGLRKQVNALLPEEDKLSVNDFIVKAVGLCLRRFPNLNASLKEGQLVRHGAVNVGVAVAVEGGLLTIVTRATDAKPLRTLSGEIRDLVSRARSGKVRPDDIEGSTFSISNLGMYDVEHFIAIINPPEAAILAVGSAREVPVVKDGQVTVGLRMKATLSADHRVTDGAEAAQFMQALADYLEQPLRLLVE</sequence>
<dbReference type="InterPro" id="IPR000089">
    <property type="entry name" value="Biotin_lipoyl"/>
</dbReference>
<proteinExistence type="inferred from homology"/>
<keyword evidence="4 7" id="KW-0012">Acyltransferase</keyword>
<dbReference type="GO" id="GO:0016746">
    <property type="term" value="F:acyltransferase activity"/>
    <property type="evidence" value="ECO:0007669"/>
    <property type="project" value="UniProtKB-KW"/>
</dbReference>
<dbReference type="Gene3D" id="2.40.50.100">
    <property type="match status" value="1"/>
</dbReference>
<dbReference type="Pfam" id="PF02817">
    <property type="entry name" value="E3_binding"/>
    <property type="match status" value="1"/>
</dbReference>
<name>A0A0M8JPQ0_9CHLR</name>
<dbReference type="AlphaFoldDB" id="A0A0M8JPQ0"/>
<dbReference type="RefSeq" id="WP_062419313.1">
    <property type="nucleotide sequence ID" value="NZ_BBXZ01000156.1"/>
</dbReference>